<accession>A0ABW4N535</accession>
<proteinExistence type="predicted"/>
<sequence length="397" mass="40802">MSVVEPGSSQSNLIQRVKDILLRPSPTWDVIETEPASVGSLYKSYILPLAAVPVVCGLIGMVVFGVGIPGIAVFKPSIGSALASAVVQYVLSLVSVFVLALLIDALAPTFGGQKNQIQALKVAAYSSTAAWLAGVFSIYPPLAILGLLGLYSLFLLYKGLPRLMKSPEDKSVPYIAVIIIAGIVLSIIVAAITGPIMRLGAPGPFAGGGAGGEVRIGDTTVNLGELESAAKKMERAAAQMEAAAEGRAEGGAADPAVFKAYLPGVVAGFTRTELSTGSGGVGGIEGSSATATYTKGESRMTVAVTDLGAMGALAALGGAFNVESTSEENGRYEKVGKVDGRMTMEEYDSNSRHGSYSVMIGERFMVQAEGDGVTMDELKSAVAAIDAGRLEKLASAD</sequence>
<comment type="subcellular location">
    <subcellularLocation>
        <location evidence="1">Membrane</location>
        <topology evidence="1">Multi-pass membrane protein</topology>
    </subcellularLocation>
</comment>
<evidence type="ECO:0000313" key="8">
    <source>
        <dbReference type="Proteomes" id="UP001597237"/>
    </source>
</evidence>
<dbReference type="Proteomes" id="UP001597237">
    <property type="component" value="Unassembled WGS sequence"/>
</dbReference>
<dbReference type="InterPro" id="IPR006977">
    <property type="entry name" value="Yip1_dom"/>
</dbReference>
<evidence type="ECO:0000313" key="7">
    <source>
        <dbReference type="EMBL" id="MFD1785232.1"/>
    </source>
</evidence>
<protein>
    <submittedName>
        <fullName evidence="7">Yip1 family protein</fullName>
    </submittedName>
</protein>
<name>A0ABW4N535_9CAUL</name>
<dbReference type="Pfam" id="PF04893">
    <property type="entry name" value="Yip1"/>
    <property type="match status" value="1"/>
</dbReference>
<keyword evidence="4 5" id="KW-0472">Membrane</keyword>
<feature type="transmembrane region" description="Helical" evidence="5">
    <location>
        <begin position="172"/>
        <end position="192"/>
    </location>
</feature>
<evidence type="ECO:0000259" key="6">
    <source>
        <dbReference type="Pfam" id="PF04893"/>
    </source>
</evidence>
<dbReference type="EMBL" id="JBHUEY010000006">
    <property type="protein sequence ID" value="MFD1785232.1"/>
    <property type="molecule type" value="Genomic_DNA"/>
</dbReference>
<keyword evidence="2 5" id="KW-0812">Transmembrane</keyword>
<feature type="transmembrane region" description="Helical" evidence="5">
    <location>
        <begin position="45"/>
        <end position="74"/>
    </location>
</feature>
<evidence type="ECO:0000256" key="4">
    <source>
        <dbReference type="ARBA" id="ARBA00023136"/>
    </source>
</evidence>
<gene>
    <name evidence="7" type="ORF">ACFSC0_17660</name>
</gene>
<evidence type="ECO:0000256" key="3">
    <source>
        <dbReference type="ARBA" id="ARBA00022989"/>
    </source>
</evidence>
<keyword evidence="8" id="KW-1185">Reference proteome</keyword>
<feature type="domain" description="Yip1" evidence="6">
    <location>
        <begin position="19"/>
        <end position="186"/>
    </location>
</feature>
<organism evidence="7 8">
    <name type="scientific">Phenylobacterium terrae</name>
    <dbReference type="NCBI Taxonomy" id="2665495"/>
    <lineage>
        <taxon>Bacteria</taxon>
        <taxon>Pseudomonadati</taxon>
        <taxon>Pseudomonadota</taxon>
        <taxon>Alphaproteobacteria</taxon>
        <taxon>Caulobacterales</taxon>
        <taxon>Caulobacteraceae</taxon>
        <taxon>Phenylobacterium</taxon>
    </lineage>
</organism>
<feature type="transmembrane region" description="Helical" evidence="5">
    <location>
        <begin position="86"/>
        <end position="107"/>
    </location>
</feature>
<evidence type="ECO:0000256" key="2">
    <source>
        <dbReference type="ARBA" id="ARBA00022692"/>
    </source>
</evidence>
<evidence type="ECO:0000256" key="1">
    <source>
        <dbReference type="ARBA" id="ARBA00004141"/>
    </source>
</evidence>
<evidence type="ECO:0000256" key="5">
    <source>
        <dbReference type="SAM" id="Phobius"/>
    </source>
</evidence>
<reference evidence="8" key="1">
    <citation type="journal article" date="2019" name="Int. J. Syst. Evol. Microbiol.">
        <title>The Global Catalogue of Microorganisms (GCM) 10K type strain sequencing project: providing services to taxonomists for standard genome sequencing and annotation.</title>
        <authorList>
            <consortium name="The Broad Institute Genomics Platform"/>
            <consortium name="The Broad Institute Genome Sequencing Center for Infectious Disease"/>
            <person name="Wu L."/>
            <person name="Ma J."/>
        </authorList>
    </citation>
    <scope>NUCLEOTIDE SEQUENCE [LARGE SCALE GENOMIC DNA]</scope>
    <source>
        <strain evidence="8">DFY28</strain>
    </source>
</reference>
<dbReference type="RefSeq" id="WP_377282184.1">
    <property type="nucleotide sequence ID" value="NZ_JBHRSI010000005.1"/>
</dbReference>
<comment type="caution">
    <text evidence="7">The sequence shown here is derived from an EMBL/GenBank/DDBJ whole genome shotgun (WGS) entry which is preliminary data.</text>
</comment>
<keyword evidence="3 5" id="KW-1133">Transmembrane helix</keyword>